<proteinExistence type="predicted"/>
<keyword evidence="1" id="KW-1133">Transmembrane helix</keyword>
<evidence type="ECO:0000256" key="1">
    <source>
        <dbReference type="SAM" id="Phobius"/>
    </source>
</evidence>
<keyword evidence="1" id="KW-0812">Transmembrane</keyword>
<gene>
    <name evidence="2" type="ORF">M977_04515</name>
</gene>
<reference evidence="2 3" key="1">
    <citation type="submission" date="2016-04" db="EMBL/GenBank/DDBJ databases">
        <title>ATOL: Assembling a taxonomically balanced genome-scale reconstruction of the evolutionary history of the Enterobacteriaceae.</title>
        <authorList>
            <person name="Plunkett G.III."/>
            <person name="Neeno-Eckwall E.C."/>
            <person name="Glasner J.D."/>
            <person name="Perna N.T."/>
        </authorList>
    </citation>
    <scope>NUCLEOTIDE SEQUENCE [LARGE SCALE GENOMIC DNA]</scope>
    <source>
        <strain evidence="2 3">ATCC 51604</strain>
    </source>
</reference>
<accession>A0A1B7HMB7</accession>
<name>A0A1B7HMB7_9ENTR</name>
<comment type="caution">
    <text evidence="2">The sequence shown here is derived from an EMBL/GenBank/DDBJ whole genome shotgun (WGS) entry which is preliminary data.</text>
</comment>
<sequence>MLLLRLSASILYALLIALTFIWGALVFDIEIISAPVTEFMSEIVDNIYVKLTENSLQESSVADLTE</sequence>
<evidence type="ECO:0000313" key="2">
    <source>
        <dbReference type="EMBL" id="OAT16765.1"/>
    </source>
</evidence>
<feature type="transmembrane region" description="Helical" evidence="1">
    <location>
        <begin position="6"/>
        <end position="27"/>
    </location>
</feature>
<dbReference type="EMBL" id="LXEP01000047">
    <property type="protein sequence ID" value="OAT16765.1"/>
    <property type="molecule type" value="Genomic_DNA"/>
</dbReference>
<dbReference type="RefSeq" id="WP_064519076.1">
    <property type="nucleotide sequence ID" value="NZ_LXEP01000047.1"/>
</dbReference>
<dbReference type="Proteomes" id="UP000078504">
    <property type="component" value="Unassembled WGS sequence"/>
</dbReference>
<protein>
    <submittedName>
        <fullName evidence="2">Uncharacterized protein</fullName>
    </submittedName>
</protein>
<organism evidence="2 3">
    <name type="scientific">Buttiauxella gaviniae ATCC 51604</name>
    <dbReference type="NCBI Taxonomy" id="1354253"/>
    <lineage>
        <taxon>Bacteria</taxon>
        <taxon>Pseudomonadati</taxon>
        <taxon>Pseudomonadota</taxon>
        <taxon>Gammaproteobacteria</taxon>
        <taxon>Enterobacterales</taxon>
        <taxon>Enterobacteriaceae</taxon>
        <taxon>Buttiauxella</taxon>
    </lineage>
</organism>
<dbReference type="PATRIC" id="fig|1354253.4.peg.4639"/>
<evidence type="ECO:0000313" key="3">
    <source>
        <dbReference type="Proteomes" id="UP000078504"/>
    </source>
</evidence>
<dbReference type="AlphaFoldDB" id="A0A1B7HMB7"/>
<keyword evidence="1" id="KW-0472">Membrane</keyword>